<dbReference type="EMBL" id="JAYMGO010000022">
    <property type="protein sequence ID" value="KAL1251220.1"/>
    <property type="molecule type" value="Genomic_DNA"/>
</dbReference>
<sequence>MRFNLERVLENRKLHGLLWMSSRALFPIHFQSLIARLRKGWLWFFPQLATLCAISHGPHSPNGKLEPILSNSSIEMPTLSSTLPLRRPLLFYFSPSVIVT</sequence>
<reference evidence="1 2" key="1">
    <citation type="submission" date="2023-09" db="EMBL/GenBank/DDBJ databases">
        <authorList>
            <person name="Wang M."/>
        </authorList>
    </citation>
    <scope>NUCLEOTIDE SEQUENCE [LARGE SCALE GENOMIC DNA]</scope>
    <source>
        <strain evidence="1">GT-2023</strain>
        <tissue evidence="1">Liver</tissue>
    </source>
</reference>
<comment type="caution">
    <text evidence="1">The sequence shown here is derived from an EMBL/GenBank/DDBJ whole genome shotgun (WGS) entry which is preliminary data.</text>
</comment>
<name>A0ABR3LFP7_9TELE</name>
<organism evidence="1 2">
    <name type="scientific">Cirrhinus molitorella</name>
    <name type="common">mud carp</name>
    <dbReference type="NCBI Taxonomy" id="172907"/>
    <lineage>
        <taxon>Eukaryota</taxon>
        <taxon>Metazoa</taxon>
        <taxon>Chordata</taxon>
        <taxon>Craniata</taxon>
        <taxon>Vertebrata</taxon>
        <taxon>Euteleostomi</taxon>
        <taxon>Actinopterygii</taxon>
        <taxon>Neopterygii</taxon>
        <taxon>Teleostei</taxon>
        <taxon>Ostariophysi</taxon>
        <taxon>Cypriniformes</taxon>
        <taxon>Cyprinidae</taxon>
        <taxon>Labeoninae</taxon>
        <taxon>Labeonini</taxon>
        <taxon>Cirrhinus</taxon>
    </lineage>
</organism>
<keyword evidence="2" id="KW-1185">Reference proteome</keyword>
<accession>A0ABR3LFP7</accession>
<evidence type="ECO:0000313" key="2">
    <source>
        <dbReference type="Proteomes" id="UP001558613"/>
    </source>
</evidence>
<protein>
    <submittedName>
        <fullName evidence="1">Uncharacterized protein</fullName>
    </submittedName>
</protein>
<proteinExistence type="predicted"/>
<evidence type="ECO:0000313" key="1">
    <source>
        <dbReference type="EMBL" id="KAL1251220.1"/>
    </source>
</evidence>
<gene>
    <name evidence="1" type="ORF">QQF64_019016</name>
</gene>
<dbReference type="Proteomes" id="UP001558613">
    <property type="component" value="Unassembled WGS sequence"/>
</dbReference>